<gene>
    <name evidence="4" type="ORF">COY16_03295</name>
</gene>
<evidence type="ECO:0000313" key="5">
    <source>
        <dbReference type="Proteomes" id="UP000228503"/>
    </source>
</evidence>
<dbReference type="CDD" id="cd12797">
    <property type="entry name" value="M23_peptidase"/>
    <property type="match status" value="1"/>
</dbReference>
<evidence type="ECO:0000259" key="3">
    <source>
        <dbReference type="Pfam" id="PF01551"/>
    </source>
</evidence>
<keyword evidence="2" id="KW-0472">Membrane</keyword>
<feature type="domain" description="M23ase beta-sheet core" evidence="3">
    <location>
        <begin position="204"/>
        <end position="305"/>
    </location>
</feature>
<proteinExistence type="predicted"/>
<keyword evidence="2" id="KW-0812">Transmembrane</keyword>
<dbReference type="InterPro" id="IPR016047">
    <property type="entry name" value="M23ase_b-sheet_dom"/>
</dbReference>
<dbReference type="InterPro" id="IPR050570">
    <property type="entry name" value="Cell_wall_metabolism_enzyme"/>
</dbReference>
<feature type="transmembrane region" description="Helical" evidence="2">
    <location>
        <begin position="704"/>
        <end position="724"/>
    </location>
</feature>
<dbReference type="PANTHER" id="PTHR21666:SF270">
    <property type="entry name" value="MUREIN HYDROLASE ACTIVATOR ENVC"/>
    <property type="match status" value="1"/>
</dbReference>
<reference evidence="5" key="1">
    <citation type="submission" date="2017-09" db="EMBL/GenBank/DDBJ databases">
        <title>Depth-based differentiation of microbial function through sediment-hosted aquifers and enrichment of novel symbionts in the deep terrestrial subsurface.</title>
        <authorList>
            <person name="Probst A.J."/>
            <person name="Ladd B."/>
            <person name="Jarett J.K."/>
            <person name="Geller-Mcgrath D.E."/>
            <person name="Sieber C.M.K."/>
            <person name="Emerson J.B."/>
            <person name="Anantharaman K."/>
            <person name="Thomas B.C."/>
            <person name="Malmstrom R."/>
            <person name="Stieglmeier M."/>
            <person name="Klingl A."/>
            <person name="Woyke T."/>
            <person name="Ryan C.M."/>
            <person name="Banfield J.F."/>
        </authorList>
    </citation>
    <scope>NUCLEOTIDE SEQUENCE [LARGE SCALE GENOMIC DNA]</scope>
</reference>
<dbReference type="SUPFAM" id="SSF51261">
    <property type="entry name" value="Duplicated hybrid motif"/>
    <property type="match status" value="1"/>
</dbReference>
<dbReference type="Proteomes" id="UP000228503">
    <property type="component" value="Unassembled WGS sequence"/>
</dbReference>
<comment type="caution">
    <text evidence="4">The sequence shown here is derived from an EMBL/GenBank/DDBJ whole genome shotgun (WGS) entry which is preliminary data.</text>
</comment>
<evidence type="ECO:0000313" key="4">
    <source>
        <dbReference type="EMBL" id="PIZ62879.1"/>
    </source>
</evidence>
<dbReference type="GO" id="GO:0004222">
    <property type="term" value="F:metalloendopeptidase activity"/>
    <property type="evidence" value="ECO:0007669"/>
    <property type="project" value="TreeGrafter"/>
</dbReference>
<dbReference type="AlphaFoldDB" id="A0A2M7TYJ6"/>
<protein>
    <recommendedName>
        <fullName evidence="3">M23ase beta-sheet core domain-containing protein</fullName>
    </recommendedName>
</protein>
<dbReference type="PANTHER" id="PTHR21666">
    <property type="entry name" value="PEPTIDASE-RELATED"/>
    <property type="match status" value="1"/>
</dbReference>
<dbReference type="Gene3D" id="2.70.70.10">
    <property type="entry name" value="Glucose Permease (Domain IIA)"/>
    <property type="match status" value="1"/>
</dbReference>
<dbReference type="Pfam" id="PF01551">
    <property type="entry name" value="Peptidase_M23"/>
    <property type="match status" value="1"/>
</dbReference>
<accession>A0A2M7TYJ6</accession>
<name>A0A2M7TYJ6_9BACT</name>
<dbReference type="EMBL" id="PFOB01000041">
    <property type="protein sequence ID" value="PIZ62879.1"/>
    <property type="molecule type" value="Genomic_DNA"/>
</dbReference>
<keyword evidence="2" id="KW-1133">Transmembrane helix</keyword>
<feature type="region of interest" description="Disordered" evidence="1">
    <location>
        <begin position="603"/>
        <end position="642"/>
    </location>
</feature>
<dbReference type="InterPro" id="IPR011055">
    <property type="entry name" value="Dup_hybrid_motif"/>
</dbReference>
<organism evidence="4 5">
    <name type="scientific">Candidatus Roizmanbacteria bacterium CG_4_10_14_0_2_um_filter_39_13</name>
    <dbReference type="NCBI Taxonomy" id="1974825"/>
    <lineage>
        <taxon>Bacteria</taxon>
        <taxon>Candidatus Roizmaniibacteriota</taxon>
    </lineage>
</organism>
<sequence length="734" mass="81899">MYAPKIFGVELRSYLVTDHQVITRDPYLNKVVFYTNVSLPWKSGKVVVSGSPDGTKPANIGWELQIYNSKSSSKSFRFNNSGDKYVCLHKDMPPLDITHLFSEGDNSFLIRFYRPCNNSFSSLDIGPVYLVHFDDYEISDEPFLDLPWDYEADNMRFEEVALRMSSYFDHEYPLLSTNLREPDEFSDYVVPFDNRIDSNKFYSSHDGYDWARSAGAILDDPVLAAAPGWATYHTNKYIGNAIYIDHDNGYQTRYYHLLDKNLFTKSSSKKWIDDRQKIGEVGFSGNVRPFGSKGAHIHFMIIKDKDGNGSFDDNIPDGILDPFGWQGSGEDPWRSYSFTLNGKEQTGIRSTYLWKKSLKDGSSTLTSDGGTISNSGSNTTFEFPFQVVSHDAIFDSVTRPPVSKPIISGIVEEALASVGNTVTAIVRDGFDNLITSFTKKFTLIFSFEDTDIKRFDPNSLSIYSSSNGMEWHKEETQIDLQKGKASAKINHLTDFALMGERLDSIAPITTVDISGTQNGGYYSTPITLALHTTDEPTAQSLGVLYTGYQINDDPWSTYSDELLLSAEKEYVLEYYSEDGDGNVEKVQQLSFTIDFNPKTPTVTQTPTYTIAPTTTPTALPTPTQTPTQTLTTPPTSTSTPVPIADISPPNVIQPISPISTASPSISLSPSVSIADNDGEVKSVFAAESENDQITDSNSNAHSNILRNLFMIVIVLTTAIILIWYRVGKKNHFWD</sequence>
<evidence type="ECO:0000256" key="1">
    <source>
        <dbReference type="SAM" id="MobiDB-lite"/>
    </source>
</evidence>
<evidence type="ECO:0000256" key="2">
    <source>
        <dbReference type="SAM" id="Phobius"/>
    </source>
</evidence>